<keyword evidence="2" id="KW-1185">Reference proteome</keyword>
<evidence type="ECO:0000313" key="1">
    <source>
        <dbReference type="EMBL" id="MBA0563190.1"/>
    </source>
</evidence>
<reference evidence="1 2" key="1">
    <citation type="journal article" date="2019" name="Genome Biol. Evol.">
        <title>Insights into the evolution of the New World diploid cottons (Gossypium, subgenus Houzingenia) based on genome sequencing.</title>
        <authorList>
            <person name="Grover C.E."/>
            <person name="Arick M.A. 2nd"/>
            <person name="Thrash A."/>
            <person name="Conover J.L."/>
            <person name="Sanders W.S."/>
            <person name="Peterson D.G."/>
            <person name="Frelichowski J.E."/>
            <person name="Scheffler J.A."/>
            <person name="Scheffler B.E."/>
            <person name="Wendel J.F."/>
        </authorList>
    </citation>
    <scope>NUCLEOTIDE SEQUENCE [LARGE SCALE GENOMIC DNA]</scope>
    <source>
        <strain evidence="1">157</strain>
        <tissue evidence="1">Leaf</tissue>
    </source>
</reference>
<dbReference type="AlphaFoldDB" id="A0A7J8MF41"/>
<gene>
    <name evidence="1" type="ORF">Golob_008188</name>
</gene>
<evidence type="ECO:0000313" key="2">
    <source>
        <dbReference type="Proteomes" id="UP000593572"/>
    </source>
</evidence>
<dbReference type="Proteomes" id="UP000593572">
    <property type="component" value="Unassembled WGS sequence"/>
</dbReference>
<organism evidence="1 2">
    <name type="scientific">Gossypium lobatum</name>
    <dbReference type="NCBI Taxonomy" id="34289"/>
    <lineage>
        <taxon>Eukaryota</taxon>
        <taxon>Viridiplantae</taxon>
        <taxon>Streptophyta</taxon>
        <taxon>Embryophyta</taxon>
        <taxon>Tracheophyta</taxon>
        <taxon>Spermatophyta</taxon>
        <taxon>Magnoliopsida</taxon>
        <taxon>eudicotyledons</taxon>
        <taxon>Gunneridae</taxon>
        <taxon>Pentapetalae</taxon>
        <taxon>rosids</taxon>
        <taxon>malvids</taxon>
        <taxon>Malvales</taxon>
        <taxon>Malvaceae</taxon>
        <taxon>Malvoideae</taxon>
        <taxon>Gossypium</taxon>
    </lineage>
</organism>
<accession>A0A7J8MF41</accession>
<sequence length="51" mass="5908">MSNGLHLAWERGYRRLVIENNNILVVHMLNSDDDAANNCVLVRGIKEFCHR</sequence>
<dbReference type="EMBL" id="JABEZX010000008">
    <property type="protein sequence ID" value="MBA0563190.1"/>
    <property type="molecule type" value="Genomic_DNA"/>
</dbReference>
<evidence type="ECO:0008006" key="3">
    <source>
        <dbReference type="Google" id="ProtNLM"/>
    </source>
</evidence>
<name>A0A7J8MF41_9ROSI</name>
<comment type="caution">
    <text evidence="1">The sequence shown here is derived from an EMBL/GenBank/DDBJ whole genome shotgun (WGS) entry which is preliminary data.</text>
</comment>
<protein>
    <recommendedName>
        <fullName evidence="3">RNase H type-1 domain-containing protein</fullName>
    </recommendedName>
</protein>
<proteinExistence type="predicted"/>